<dbReference type="Gene3D" id="3.40.50.10330">
    <property type="entry name" value="Probable inorganic polyphosphate/atp-NAD kinase, domain 1"/>
    <property type="match status" value="1"/>
</dbReference>
<reference evidence="2 3" key="1">
    <citation type="submission" date="2016-05" db="EMBL/GenBank/DDBJ databases">
        <title>Comparative analysis of secretome profiles of manganese(II)-oxidizing ascomycete fungi.</title>
        <authorList>
            <consortium name="DOE Joint Genome Institute"/>
            <person name="Zeiner C.A."/>
            <person name="Purvine S.O."/>
            <person name="Zink E.M."/>
            <person name="Wu S."/>
            <person name="Pasa-Tolic L."/>
            <person name="Chaput D.L."/>
            <person name="Haridas S."/>
            <person name="Grigoriev I.V."/>
            <person name="Santelli C.M."/>
            <person name="Hansel C.M."/>
        </authorList>
    </citation>
    <scope>NUCLEOTIDE SEQUENCE [LARGE SCALE GENOMIC DNA]</scope>
    <source>
        <strain evidence="2 3">SRC1lrK2f</strain>
    </source>
</reference>
<dbReference type="GO" id="GO:0046512">
    <property type="term" value="P:sphingosine biosynthetic process"/>
    <property type="evidence" value="ECO:0007669"/>
    <property type="project" value="TreeGrafter"/>
</dbReference>
<proteinExistence type="predicted"/>
<dbReference type="PROSITE" id="PS50146">
    <property type="entry name" value="DAGK"/>
    <property type="match status" value="1"/>
</dbReference>
<keyword evidence="3" id="KW-1185">Reference proteome</keyword>
<dbReference type="Proteomes" id="UP000077248">
    <property type="component" value="Unassembled WGS sequence"/>
</dbReference>
<dbReference type="Pfam" id="PF00781">
    <property type="entry name" value="DAGK_cat"/>
    <property type="match status" value="1"/>
</dbReference>
<accession>A0A177E0U3</accession>
<evidence type="ECO:0000259" key="1">
    <source>
        <dbReference type="PROSITE" id="PS50146"/>
    </source>
</evidence>
<protein>
    <recommendedName>
        <fullName evidence="1">DAGKc domain-containing protein</fullName>
    </recommendedName>
</protein>
<feature type="domain" description="DAGKc" evidence="1">
    <location>
        <begin position="59"/>
        <end position="179"/>
    </location>
</feature>
<dbReference type="AlphaFoldDB" id="A0A177E0U3"/>
<evidence type="ECO:0000313" key="3">
    <source>
        <dbReference type="Proteomes" id="UP000077248"/>
    </source>
</evidence>
<dbReference type="GeneID" id="29112687"/>
<name>A0A177E0U3_ALTAL</name>
<sequence>MSSSAIGEPHNKIVFEAKCIDNHSKVVVTLQEHKDATKTPSLINVSKQPLVPQPPKDSTQQRETHIILSVGSGDRSAEDFFSNVVRPILVGIYDEEVVKGISIHTTESATSILELTDQVFFSAANQSRRLRIILLSGDGGIVDLVNGLSSKTPNPQTYIPPEVVLLPLGTANALYHSINAGGKNTWGLPALASWKTKPLPTFTATFSPGARLLTDEARKEEELPKDKQGNGVLHGAVVASWGMHASLVGDSDTAEYRKHGVERFKMAAKEALYPADGSPPHPYKGKISILQNGAEWVTLPEEEHMYVLASMVSHLEQPFCISPASKPLDGTMHLVHFGPRSGDEVMAVMGKAYQGGLHVQEEDVRYESIDGLRIEFEGKEKEGRWRRICIDGKIVRVEGDGWVEVKKVKDGEGGMRALDVVVP</sequence>
<organism evidence="2 3">
    <name type="scientific">Alternaria alternata</name>
    <name type="common">Alternaria rot fungus</name>
    <name type="synonym">Torula alternata</name>
    <dbReference type="NCBI Taxonomy" id="5599"/>
    <lineage>
        <taxon>Eukaryota</taxon>
        <taxon>Fungi</taxon>
        <taxon>Dikarya</taxon>
        <taxon>Ascomycota</taxon>
        <taxon>Pezizomycotina</taxon>
        <taxon>Dothideomycetes</taxon>
        <taxon>Pleosporomycetidae</taxon>
        <taxon>Pleosporales</taxon>
        <taxon>Pleosporineae</taxon>
        <taxon>Pleosporaceae</taxon>
        <taxon>Alternaria</taxon>
        <taxon>Alternaria sect. Alternaria</taxon>
        <taxon>Alternaria alternata complex</taxon>
    </lineage>
</organism>
<dbReference type="OMA" id="YGFHASI"/>
<dbReference type="RefSeq" id="XP_018390243.1">
    <property type="nucleotide sequence ID" value="XM_018527093.1"/>
</dbReference>
<dbReference type="STRING" id="5599.A0A177E0U3"/>
<dbReference type="GO" id="GO:0001727">
    <property type="term" value="F:lipid kinase activity"/>
    <property type="evidence" value="ECO:0007669"/>
    <property type="project" value="TreeGrafter"/>
</dbReference>
<dbReference type="InterPro" id="IPR001206">
    <property type="entry name" value="Diacylglycerol_kinase_cat_dom"/>
</dbReference>
<dbReference type="KEGG" id="aalt:CC77DRAFT_1038091"/>
<dbReference type="SUPFAM" id="SSF111331">
    <property type="entry name" value="NAD kinase/diacylglycerol kinase-like"/>
    <property type="match status" value="1"/>
</dbReference>
<evidence type="ECO:0000313" key="2">
    <source>
        <dbReference type="EMBL" id="OAG24822.1"/>
    </source>
</evidence>
<gene>
    <name evidence="2" type="ORF">CC77DRAFT_1038091</name>
</gene>
<dbReference type="Gene3D" id="2.60.200.40">
    <property type="match status" value="1"/>
</dbReference>
<dbReference type="GO" id="GO:0005737">
    <property type="term" value="C:cytoplasm"/>
    <property type="evidence" value="ECO:0007669"/>
    <property type="project" value="TreeGrafter"/>
</dbReference>
<dbReference type="InterPro" id="IPR016064">
    <property type="entry name" value="NAD/diacylglycerol_kinase_sf"/>
</dbReference>
<dbReference type="InterPro" id="IPR050187">
    <property type="entry name" value="Lipid_Phosphate_FormReg"/>
</dbReference>
<dbReference type="GO" id="GO:0016020">
    <property type="term" value="C:membrane"/>
    <property type="evidence" value="ECO:0007669"/>
    <property type="project" value="TreeGrafter"/>
</dbReference>
<dbReference type="VEuPathDB" id="FungiDB:CC77DRAFT_1038091"/>
<dbReference type="PANTHER" id="PTHR12358">
    <property type="entry name" value="SPHINGOSINE KINASE"/>
    <property type="match status" value="1"/>
</dbReference>
<dbReference type="InterPro" id="IPR017438">
    <property type="entry name" value="ATP-NAD_kinase_N"/>
</dbReference>
<dbReference type="EMBL" id="KV441471">
    <property type="protein sequence ID" value="OAG24822.1"/>
    <property type="molecule type" value="Genomic_DNA"/>
</dbReference>
<dbReference type="PANTHER" id="PTHR12358:SF108">
    <property type="entry name" value="DAGKC DOMAIN-CONTAINING PROTEIN"/>
    <property type="match status" value="1"/>
</dbReference>